<accession>A0A6A6Q4V2</accession>
<reference evidence="2" key="1">
    <citation type="journal article" date="2020" name="Stud. Mycol.">
        <title>101 Dothideomycetes genomes: a test case for predicting lifestyles and emergence of pathogens.</title>
        <authorList>
            <person name="Haridas S."/>
            <person name="Albert R."/>
            <person name="Binder M."/>
            <person name="Bloem J."/>
            <person name="Labutti K."/>
            <person name="Salamov A."/>
            <person name="Andreopoulos B."/>
            <person name="Baker S."/>
            <person name="Barry K."/>
            <person name="Bills G."/>
            <person name="Bluhm B."/>
            <person name="Cannon C."/>
            <person name="Castanera R."/>
            <person name="Culley D."/>
            <person name="Daum C."/>
            <person name="Ezra D."/>
            <person name="Gonzalez J."/>
            <person name="Henrissat B."/>
            <person name="Kuo A."/>
            <person name="Liang C."/>
            <person name="Lipzen A."/>
            <person name="Lutzoni F."/>
            <person name="Magnuson J."/>
            <person name="Mondo S."/>
            <person name="Nolan M."/>
            <person name="Ohm R."/>
            <person name="Pangilinan J."/>
            <person name="Park H.-J."/>
            <person name="Ramirez L."/>
            <person name="Alfaro M."/>
            <person name="Sun H."/>
            <person name="Tritt A."/>
            <person name="Yoshinaga Y."/>
            <person name="Zwiers L.-H."/>
            <person name="Turgeon B."/>
            <person name="Goodwin S."/>
            <person name="Spatafora J."/>
            <person name="Crous P."/>
            <person name="Grigoriev I."/>
        </authorList>
    </citation>
    <scope>NUCLEOTIDE SEQUENCE</scope>
    <source>
        <strain evidence="2">CBS 113389</strain>
    </source>
</reference>
<feature type="compositionally biased region" description="Gly residues" evidence="1">
    <location>
        <begin position="14"/>
        <end position="23"/>
    </location>
</feature>
<feature type="region of interest" description="Disordered" evidence="1">
    <location>
        <begin position="1"/>
        <end position="23"/>
    </location>
</feature>
<evidence type="ECO:0000313" key="2">
    <source>
        <dbReference type="EMBL" id="KAF2486437.1"/>
    </source>
</evidence>
<evidence type="ECO:0000313" key="3">
    <source>
        <dbReference type="Proteomes" id="UP000799767"/>
    </source>
</evidence>
<gene>
    <name evidence="2" type="ORF">BDY17DRAFT_79036</name>
</gene>
<protein>
    <submittedName>
        <fullName evidence="2">Uncharacterized protein</fullName>
    </submittedName>
</protein>
<sequence length="192" mass="20588">MVLLCDGGEEKAEGGGGGGGAGEGVVIRSAQPRRVGGASCDWPRHSTSFRPAPAAICTHEAVLVADSQHSLALVHSPTLRQRPRGGSGQHVLSALTCRWTAVSRRRIPSHALHFIRPSDLPRAKAICHHMHHLGSRPGQTRAVCESARPLFRAIFKPLIPPARVASPCLLLGPHQLCHHCDQPRFRPNAPSP</sequence>
<dbReference type="Proteomes" id="UP000799767">
    <property type="component" value="Unassembled WGS sequence"/>
</dbReference>
<evidence type="ECO:0000256" key="1">
    <source>
        <dbReference type="SAM" id="MobiDB-lite"/>
    </source>
</evidence>
<dbReference type="EMBL" id="MU001632">
    <property type="protein sequence ID" value="KAF2486437.1"/>
    <property type="molecule type" value="Genomic_DNA"/>
</dbReference>
<proteinExistence type="predicted"/>
<organism evidence="2 3">
    <name type="scientific">Neohortaea acidophila</name>
    <dbReference type="NCBI Taxonomy" id="245834"/>
    <lineage>
        <taxon>Eukaryota</taxon>
        <taxon>Fungi</taxon>
        <taxon>Dikarya</taxon>
        <taxon>Ascomycota</taxon>
        <taxon>Pezizomycotina</taxon>
        <taxon>Dothideomycetes</taxon>
        <taxon>Dothideomycetidae</taxon>
        <taxon>Mycosphaerellales</taxon>
        <taxon>Teratosphaeriaceae</taxon>
        <taxon>Neohortaea</taxon>
    </lineage>
</organism>
<keyword evidence="3" id="KW-1185">Reference proteome</keyword>
<dbReference type="AlphaFoldDB" id="A0A6A6Q4V2"/>
<name>A0A6A6Q4V2_9PEZI</name>
<dbReference type="GeneID" id="54479709"/>
<dbReference type="RefSeq" id="XP_033593006.1">
    <property type="nucleotide sequence ID" value="XM_033738708.1"/>
</dbReference>